<dbReference type="Proteomes" id="UP001221757">
    <property type="component" value="Unassembled WGS sequence"/>
</dbReference>
<sequence length="385" mass="43335">MAAALPQELVDLILGELQTDEFDFLGRHTIARCGLVCRNWLPLSRTHLFAHVILNDRSIKKLLSVVAASSFPILTFIRAVTLTVNAAQYKAFKTVFHQLGSLPQATTLRTSNLFTFAENSDFLSTHFPHISVLVFRHKDAPFLEVLNAASPFPSFKSLCLESVGFPPLPHESLASEPRIPPHWDSLTLGFMTHRDIENLFEALLSLDTIPILSSLSIYSRKPKKHVDRLGSHLPPDFLEENAFEFLQGYLCHIGSRLRHLKLESENAHSYIALPALEHNTGLESLALQFNYGPGTDILPTLLRVLSHLHAPRLSTVTVDVVSHVHPTIVPEEWHALDRALADECFEGLRTFTMRTPWAELEEELPGHMPLSRARGILRVQARARW</sequence>
<evidence type="ECO:0000313" key="2">
    <source>
        <dbReference type="Proteomes" id="UP001221757"/>
    </source>
</evidence>
<comment type="caution">
    <text evidence="1">The sequence shown here is derived from an EMBL/GenBank/DDBJ whole genome shotgun (WGS) entry which is preliminary data.</text>
</comment>
<protein>
    <recommendedName>
        <fullName evidence="3">F-box domain-containing protein</fullName>
    </recommendedName>
</protein>
<dbReference type="Gene3D" id="3.80.10.10">
    <property type="entry name" value="Ribonuclease Inhibitor"/>
    <property type="match status" value="1"/>
</dbReference>
<proteinExistence type="predicted"/>
<name>A0AAD7DVP7_MYCRO</name>
<evidence type="ECO:0000313" key="1">
    <source>
        <dbReference type="EMBL" id="KAJ7699045.1"/>
    </source>
</evidence>
<evidence type="ECO:0008006" key="3">
    <source>
        <dbReference type="Google" id="ProtNLM"/>
    </source>
</evidence>
<dbReference type="SUPFAM" id="SSF52047">
    <property type="entry name" value="RNI-like"/>
    <property type="match status" value="1"/>
</dbReference>
<reference evidence="1" key="1">
    <citation type="submission" date="2023-03" db="EMBL/GenBank/DDBJ databases">
        <title>Massive genome expansion in bonnet fungi (Mycena s.s.) driven by repeated elements and novel gene families across ecological guilds.</title>
        <authorList>
            <consortium name="Lawrence Berkeley National Laboratory"/>
            <person name="Harder C.B."/>
            <person name="Miyauchi S."/>
            <person name="Viragh M."/>
            <person name="Kuo A."/>
            <person name="Thoen E."/>
            <person name="Andreopoulos B."/>
            <person name="Lu D."/>
            <person name="Skrede I."/>
            <person name="Drula E."/>
            <person name="Henrissat B."/>
            <person name="Morin E."/>
            <person name="Kohler A."/>
            <person name="Barry K."/>
            <person name="LaButti K."/>
            <person name="Morin E."/>
            <person name="Salamov A."/>
            <person name="Lipzen A."/>
            <person name="Mereny Z."/>
            <person name="Hegedus B."/>
            <person name="Baldrian P."/>
            <person name="Stursova M."/>
            <person name="Weitz H."/>
            <person name="Taylor A."/>
            <person name="Grigoriev I.V."/>
            <person name="Nagy L.G."/>
            <person name="Martin F."/>
            <person name="Kauserud H."/>
        </authorList>
    </citation>
    <scope>NUCLEOTIDE SEQUENCE</scope>
    <source>
        <strain evidence="1">CBHHK067</strain>
    </source>
</reference>
<gene>
    <name evidence="1" type="ORF">B0H17DRAFT_1049987</name>
</gene>
<accession>A0AAD7DVP7</accession>
<keyword evidence="2" id="KW-1185">Reference proteome</keyword>
<dbReference type="EMBL" id="JARKIE010000024">
    <property type="protein sequence ID" value="KAJ7699045.1"/>
    <property type="molecule type" value="Genomic_DNA"/>
</dbReference>
<dbReference type="AlphaFoldDB" id="A0AAD7DVP7"/>
<organism evidence="1 2">
    <name type="scientific">Mycena rosella</name>
    <name type="common">Pink bonnet</name>
    <name type="synonym">Agaricus rosellus</name>
    <dbReference type="NCBI Taxonomy" id="1033263"/>
    <lineage>
        <taxon>Eukaryota</taxon>
        <taxon>Fungi</taxon>
        <taxon>Dikarya</taxon>
        <taxon>Basidiomycota</taxon>
        <taxon>Agaricomycotina</taxon>
        <taxon>Agaricomycetes</taxon>
        <taxon>Agaricomycetidae</taxon>
        <taxon>Agaricales</taxon>
        <taxon>Marasmiineae</taxon>
        <taxon>Mycenaceae</taxon>
        <taxon>Mycena</taxon>
    </lineage>
</organism>
<dbReference type="InterPro" id="IPR032675">
    <property type="entry name" value="LRR_dom_sf"/>
</dbReference>